<reference evidence="2" key="1">
    <citation type="submission" date="2017-09" db="EMBL/GenBank/DDBJ databases">
        <authorList>
            <person name="Varghese N."/>
            <person name="Submissions S."/>
        </authorList>
    </citation>
    <scope>NUCLEOTIDE SEQUENCE [LARGE SCALE GENOMIC DNA]</scope>
    <source>
        <strain evidence="2">DSM 29961</strain>
    </source>
</reference>
<evidence type="ECO:0000313" key="2">
    <source>
        <dbReference type="Proteomes" id="UP000219452"/>
    </source>
</evidence>
<dbReference type="AlphaFoldDB" id="A0A286GAI6"/>
<protein>
    <submittedName>
        <fullName evidence="1">Uncharacterized protein</fullName>
    </submittedName>
</protein>
<dbReference type="Proteomes" id="UP000219452">
    <property type="component" value="Unassembled WGS sequence"/>
</dbReference>
<evidence type="ECO:0000313" key="1">
    <source>
        <dbReference type="EMBL" id="SOD92266.1"/>
    </source>
</evidence>
<dbReference type="EMBL" id="OCNH01000003">
    <property type="protein sequence ID" value="SOD92266.1"/>
    <property type="molecule type" value="Genomic_DNA"/>
</dbReference>
<gene>
    <name evidence="1" type="ORF">SAMN06269250_3889</name>
</gene>
<name>A0A286GAI6_9BACT</name>
<keyword evidence="2" id="KW-1185">Reference proteome</keyword>
<proteinExistence type="predicted"/>
<accession>A0A286GAI6</accession>
<organism evidence="1 2">
    <name type="scientific">Spirosoma fluviale</name>
    <dbReference type="NCBI Taxonomy" id="1597977"/>
    <lineage>
        <taxon>Bacteria</taxon>
        <taxon>Pseudomonadati</taxon>
        <taxon>Bacteroidota</taxon>
        <taxon>Cytophagia</taxon>
        <taxon>Cytophagales</taxon>
        <taxon>Cytophagaceae</taxon>
        <taxon>Spirosoma</taxon>
    </lineage>
</organism>
<sequence>MPPTVTSLLKLLNGLQPPDPYPRLSSKTAGMNQLLTLYLLLNALRFGAFNPASLPGLADQNDYITYHQTIARAQQLIAHKHYQEAFALYKQMFDHYEFVFSRDYKVATQLALQVGQKQQAFTYLKHAIATGWTLSDIKKNALVTTLQGDPQWRVVEQQYDSLRAFYQNGGNQDVRVRVEKMFKKDQRKALLALFRIGATQERYAEKRFAPHSEQQMAQLLPIIDQYGYPGERLIHNGYWAAVMLSHHNSISKAYALQDTVYPHVRPKLMKALKSGQLSPYEFAMIDDWYMAVKTNGKETHFGYLSSSLTAQAKTIVDQRREAIGLSSVVTISLLTDLQKQTGFNCYFPSNLVKKVATAE</sequence>